<keyword evidence="7" id="KW-1185">Reference proteome</keyword>
<dbReference type="AlphaFoldDB" id="D8Q491"/>
<evidence type="ECO:0000256" key="1">
    <source>
        <dbReference type="ARBA" id="ARBA00023125"/>
    </source>
</evidence>
<dbReference type="InterPro" id="IPR036388">
    <property type="entry name" value="WH-like_DNA-bd_sf"/>
</dbReference>
<proteinExistence type="predicted"/>
<dbReference type="VEuPathDB" id="FungiDB:SCHCODRAFT_02733814"/>
<dbReference type="Gene3D" id="1.10.10.10">
    <property type="entry name" value="Winged helix-like DNA-binding domain superfamily/Winged helix DNA-binding domain"/>
    <property type="match status" value="1"/>
</dbReference>
<dbReference type="OrthoDB" id="5954824at2759"/>
<keyword evidence="2" id="KW-0539">Nucleus</keyword>
<dbReference type="Proteomes" id="UP000007431">
    <property type="component" value="Unassembled WGS sequence"/>
</dbReference>
<evidence type="ECO:0000313" key="6">
    <source>
        <dbReference type="EMBL" id="EFI96756.1"/>
    </source>
</evidence>
<accession>D8Q491</accession>
<evidence type="ECO:0000256" key="3">
    <source>
        <dbReference type="SAM" id="MobiDB-lite"/>
    </source>
</evidence>
<feature type="chain" id="PRO_5003120514" description="Fork-head domain-containing protein" evidence="4">
    <location>
        <begin position="27"/>
        <end position="187"/>
    </location>
</feature>
<keyword evidence="4" id="KW-0732">Signal</keyword>
<feature type="signal peptide" evidence="4">
    <location>
        <begin position="1"/>
        <end position="26"/>
    </location>
</feature>
<dbReference type="InParanoid" id="D8Q491"/>
<dbReference type="GO" id="GO:0005634">
    <property type="term" value="C:nucleus"/>
    <property type="evidence" value="ECO:0007669"/>
    <property type="project" value="UniProtKB-SubCell"/>
</dbReference>
<dbReference type="InterPro" id="IPR036390">
    <property type="entry name" value="WH_DNA-bd_sf"/>
</dbReference>
<reference evidence="6 7" key="1">
    <citation type="journal article" date="2010" name="Nat. Biotechnol.">
        <title>Genome sequence of the model mushroom Schizophyllum commune.</title>
        <authorList>
            <person name="Ohm R.A."/>
            <person name="de Jong J.F."/>
            <person name="Lugones L.G."/>
            <person name="Aerts A."/>
            <person name="Kothe E."/>
            <person name="Stajich J.E."/>
            <person name="de Vries R.P."/>
            <person name="Record E."/>
            <person name="Levasseur A."/>
            <person name="Baker S.E."/>
            <person name="Bartholomew K.A."/>
            <person name="Coutinho P.M."/>
            <person name="Erdmann S."/>
            <person name="Fowler T.J."/>
            <person name="Gathman A.C."/>
            <person name="Lombard V."/>
            <person name="Henrissat B."/>
            <person name="Knabe N."/>
            <person name="Kuees U."/>
            <person name="Lilly W.W."/>
            <person name="Lindquist E."/>
            <person name="Lucas S."/>
            <person name="Magnuson J.K."/>
            <person name="Piumi F."/>
            <person name="Raudaskoski M."/>
            <person name="Salamov A."/>
            <person name="Schmutz J."/>
            <person name="Schwarze F.W.M.R."/>
            <person name="vanKuyk P.A."/>
            <person name="Horton J.S."/>
            <person name="Grigoriev I.V."/>
            <person name="Woesten H.A.B."/>
        </authorList>
    </citation>
    <scope>NUCLEOTIDE SEQUENCE [LARGE SCALE GENOMIC DNA]</scope>
    <source>
        <strain evidence="7">H4-8 / FGSC 9210</strain>
    </source>
</reference>
<comment type="subcellular location">
    <subcellularLocation>
        <location evidence="2">Nucleus</location>
    </subcellularLocation>
</comment>
<dbReference type="GeneID" id="9589437"/>
<feature type="DNA-binding region" description="Fork-head" evidence="2">
    <location>
        <begin position="83"/>
        <end position="163"/>
    </location>
</feature>
<keyword evidence="1 2" id="KW-0238">DNA-binding</keyword>
<evidence type="ECO:0000256" key="2">
    <source>
        <dbReference type="PROSITE-ProRule" id="PRU00089"/>
    </source>
</evidence>
<dbReference type="GO" id="GO:0003700">
    <property type="term" value="F:DNA-binding transcription factor activity"/>
    <property type="evidence" value="ECO:0007669"/>
    <property type="project" value="InterPro"/>
</dbReference>
<dbReference type="InterPro" id="IPR001766">
    <property type="entry name" value="Fork_head_dom"/>
</dbReference>
<dbReference type="SUPFAM" id="SSF46785">
    <property type="entry name" value="Winged helix' DNA-binding domain"/>
    <property type="match status" value="1"/>
</dbReference>
<protein>
    <recommendedName>
        <fullName evidence="5">Fork-head domain-containing protein</fullName>
    </recommendedName>
</protein>
<gene>
    <name evidence="6" type="ORF">SCHCODRAFT_269878</name>
</gene>
<feature type="domain" description="Fork-head" evidence="5">
    <location>
        <begin position="83"/>
        <end position="163"/>
    </location>
</feature>
<organism evidence="7">
    <name type="scientific">Schizophyllum commune (strain H4-8 / FGSC 9210)</name>
    <name type="common">Split gill fungus</name>
    <dbReference type="NCBI Taxonomy" id="578458"/>
    <lineage>
        <taxon>Eukaryota</taxon>
        <taxon>Fungi</taxon>
        <taxon>Dikarya</taxon>
        <taxon>Basidiomycota</taxon>
        <taxon>Agaricomycotina</taxon>
        <taxon>Agaricomycetes</taxon>
        <taxon>Agaricomycetidae</taxon>
        <taxon>Agaricales</taxon>
        <taxon>Schizophyllaceae</taxon>
        <taxon>Schizophyllum</taxon>
    </lineage>
</organism>
<dbReference type="STRING" id="578458.D8Q491"/>
<dbReference type="RefSeq" id="XP_003031659.1">
    <property type="nucleotide sequence ID" value="XM_003031613.1"/>
</dbReference>
<evidence type="ECO:0000256" key="4">
    <source>
        <dbReference type="SAM" id="SignalP"/>
    </source>
</evidence>
<feature type="region of interest" description="Disordered" evidence="3">
    <location>
        <begin position="154"/>
        <end position="187"/>
    </location>
</feature>
<dbReference type="PROSITE" id="PS50039">
    <property type="entry name" value="FORK_HEAD_3"/>
    <property type="match status" value="1"/>
</dbReference>
<dbReference type="OMA" id="WYKENDA"/>
<dbReference type="HOGENOM" id="CLU_1514049_0_0_1"/>
<dbReference type="KEGG" id="scm:SCHCO_02733814"/>
<name>D8Q491_SCHCM</name>
<evidence type="ECO:0000259" key="5">
    <source>
        <dbReference type="PROSITE" id="PS50039"/>
    </source>
</evidence>
<sequence>MPPPCRCPTAALLGLALVILAPVVHTLRPSEDAHSLEVGGGPTSRRPPNNHEANDIYLRRQLQIPPHLDVDLWALPDCPPHIRPNHTLEVLAKLAIHGIHGRAVQAGRYFMGCTYMEVCDEIARRFPYFNSSQAGAWRNSVRSVLTKKRVFDHDEDEKPGGWWLDFSHGEGDKLPRKRGSGSSSDFE</sequence>
<feature type="region of interest" description="Disordered" evidence="3">
    <location>
        <begin position="31"/>
        <end position="51"/>
    </location>
</feature>
<dbReference type="GO" id="GO:0043565">
    <property type="term" value="F:sequence-specific DNA binding"/>
    <property type="evidence" value="ECO:0007669"/>
    <property type="project" value="InterPro"/>
</dbReference>
<dbReference type="EMBL" id="GL377306">
    <property type="protein sequence ID" value="EFI96756.1"/>
    <property type="molecule type" value="Genomic_DNA"/>
</dbReference>
<evidence type="ECO:0000313" key="7">
    <source>
        <dbReference type="Proteomes" id="UP000007431"/>
    </source>
</evidence>